<dbReference type="AlphaFoldDB" id="A0A0P0RG55"/>
<accession>A0A0P0RG55</accession>
<sequence>MNQTGVVDVGIQNLLDDGMSDLASTQAHRVDASKKNGSR</sequence>
<gene>
    <name evidence="1" type="ORF">K788_0006379</name>
</gene>
<organism evidence="1 2">
    <name type="scientific">Paraburkholderia caribensis MBA4</name>
    <dbReference type="NCBI Taxonomy" id="1323664"/>
    <lineage>
        <taxon>Bacteria</taxon>
        <taxon>Pseudomonadati</taxon>
        <taxon>Pseudomonadota</taxon>
        <taxon>Betaproteobacteria</taxon>
        <taxon>Burkholderiales</taxon>
        <taxon>Burkholderiaceae</taxon>
        <taxon>Paraburkholderia</taxon>
    </lineage>
</organism>
<proteinExistence type="predicted"/>
<dbReference type="EMBL" id="CP012747">
    <property type="protein sequence ID" value="ALL67673.1"/>
    <property type="molecule type" value="Genomic_DNA"/>
</dbReference>
<name>A0A0P0RG55_9BURK</name>
<dbReference type="KEGG" id="bcai:K788_0006379"/>
<evidence type="ECO:0000313" key="1">
    <source>
        <dbReference type="EMBL" id="ALL67673.1"/>
    </source>
</evidence>
<evidence type="ECO:0000313" key="2">
    <source>
        <dbReference type="Proteomes" id="UP000019146"/>
    </source>
</evidence>
<reference evidence="1 2" key="1">
    <citation type="journal article" date="2014" name="Genome Announc.">
        <title>Draft Genome Sequence of the Haloacid-Degrading Burkholderia caribensis Strain MBA4.</title>
        <authorList>
            <person name="Pan Y."/>
            <person name="Kong K.F."/>
            <person name="Tsang J.S."/>
        </authorList>
    </citation>
    <scope>NUCLEOTIDE SEQUENCE [LARGE SCALE GENOMIC DNA]</scope>
    <source>
        <strain evidence="1 2">MBA4</strain>
    </source>
</reference>
<protein>
    <submittedName>
        <fullName evidence="1">Uncharacterized protein</fullName>
    </submittedName>
</protein>
<dbReference type="Proteomes" id="UP000019146">
    <property type="component" value="Chromosome 2"/>
</dbReference>